<proteinExistence type="predicted"/>
<evidence type="ECO:0000256" key="2">
    <source>
        <dbReference type="ARBA" id="ARBA00023315"/>
    </source>
</evidence>
<keyword evidence="2" id="KW-0012">Acyltransferase</keyword>
<accession>A0A4Z0NWD1</accession>
<dbReference type="GO" id="GO:0016747">
    <property type="term" value="F:acyltransferase activity, transferring groups other than amino-acyl groups"/>
    <property type="evidence" value="ECO:0007669"/>
    <property type="project" value="InterPro"/>
</dbReference>
<dbReference type="PANTHER" id="PTHR43800">
    <property type="entry name" value="PEPTIDYL-LYSINE N-ACETYLTRANSFERASE YJAB"/>
    <property type="match status" value="1"/>
</dbReference>
<dbReference type="InterPro" id="IPR000182">
    <property type="entry name" value="GNAT_dom"/>
</dbReference>
<dbReference type="Pfam" id="PF00583">
    <property type="entry name" value="Acetyltransf_1"/>
    <property type="match status" value="1"/>
</dbReference>
<reference evidence="4 5" key="1">
    <citation type="submission" date="2019-04" db="EMBL/GenBank/DDBJ databases">
        <authorList>
            <person name="Feng G."/>
            <person name="Zhu H."/>
        </authorList>
    </citation>
    <scope>NUCLEOTIDE SEQUENCE [LARGE SCALE GENOMIC DNA]</scope>
    <source>
        <strain evidence="4 5">6HR-1</strain>
    </source>
</reference>
<dbReference type="PANTHER" id="PTHR43800:SF1">
    <property type="entry name" value="PEPTIDYL-LYSINE N-ACETYLTRANSFERASE YJAB"/>
    <property type="match status" value="1"/>
</dbReference>
<keyword evidence="1 4" id="KW-0808">Transferase</keyword>
<protein>
    <submittedName>
        <fullName evidence="4">GNAT family N-acetyltransferase</fullName>
    </submittedName>
</protein>
<evidence type="ECO:0000259" key="3">
    <source>
        <dbReference type="PROSITE" id="PS51186"/>
    </source>
</evidence>
<comment type="caution">
    <text evidence="4">The sequence shown here is derived from an EMBL/GenBank/DDBJ whole genome shotgun (WGS) entry which is preliminary data.</text>
</comment>
<dbReference type="EMBL" id="SRLB01000002">
    <property type="protein sequence ID" value="TGE01993.1"/>
    <property type="molecule type" value="Genomic_DNA"/>
</dbReference>
<dbReference type="AlphaFoldDB" id="A0A4Z0NWD1"/>
<feature type="domain" description="N-acetyltransferase" evidence="3">
    <location>
        <begin position="36"/>
        <end position="185"/>
    </location>
</feature>
<dbReference type="SUPFAM" id="SSF55729">
    <property type="entry name" value="Acyl-CoA N-acyltransferases (Nat)"/>
    <property type="match status" value="1"/>
</dbReference>
<sequence length="195" mass="21460">MCLDGITAVPPTHVATVVTYLEMREPPPPGPRREPLALAPIGPDLVRYRALYRAVGLPWLWFGRAGLTDAALCAILGDPDVEALALVEDGRDVGLLELDWRQPGEAELVYFGLVPEAVGRGVGRRLMEEALRRAFARPIGRFWVHTCTFDHPGAIDFYRRSGFRPYARAIEVAPDPRLTGDLPRDAAGQIPLLGE</sequence>
<gene>
    <name evidence="4" type="ORF">EU555_03825</name>
</gene>
<evidence type="ECO:0000256" key="1">
    <source>
        <dbReference type="ARBA" id="ARBA00022679"/>
    </source>
</evidence>
<organism evidence="4 5">
    <name type="scientific">Methylobacterium nonmethylotrophicum</name>
    <dbReference type="NCBI Taxonomy" id="1141884"/>
    <lineage>
        <taxon>Bacteria</taxon>
        <taxon>Pseudomonadati</taxon>
        <taxon>Pseudomonadota</taxon>
        <taxon>Alphaproteobacteria</taxon>
        <taxon>Hyphomicrobiales</taxon>
        <taxon>Methylobacteriaceae</taxon>
        <taxon>Methylobacterium</taxon>
    </lineage>
</organism>
<dbReference type="PROSITE" id="PS51186">
    <property type="entry name" value="GNAT"/>
    <property type="match status" value="1"/>
</dbReference>
<evidence type="ECO:0000313" key="5">
    <source>
        <dbReference type="Proteomes" id="UP000297535"/>
    </source>
</evidence>
<dbReference type="OrthoDB" id="275336at2"/>
<keyword evidence="5" id="KW-1185">Reference proteome</keyword>
<dbReference type="Gene3D" id="3.40.630.30">
    <property type="match status" value="1"/>
</dbReference>
<evidence type="ECO:0000313" key="4">
    <source>
        <dbReference type="EMBL" id="TGE01993.1"/>
    </source>
</evidence>
<dbReference type="InterPro" id="IPR016181">
    <property type="entry name" value="Acyl_CoA_acyltransferase"/>
</dbReference>
<dbReference type="CDD" id="cd04301">
    <property type="entry name" value="NAT_SF"/>
    <property type="match status" value="1"/>
</dbReference>
<name>A0A4Z0NWD1_9HYPH</name>
<dbReference type="Proteomes" id="UP000297535">
    <property type="component" value="Unassembled WGS sequence"/>
</dbReference>